<evidence type="ECO:0000313" key="1">
    <source>
        <dbReference type="EMBL" id="GBM57080.1"/>
    </source>
</evidence>
<proteinExistence type="predicted"/>
<protein>
    <submittedName>
        <fullName evidence="1">Uncharacterized protein</fullName>
    </submittedName>
</protein>
<keyword evidence="2" id="KW-1185">Reference proteome</keyword>
<accession>A0A4Y2GTJ0</accession>
<dbReference type="Proteomes" id="UP000499080">
    <property type="component" value="Unassembled WGS sequence"/>
</dbReference>
<dbReference type="EMBL" id="BGPR01001576">
    <property type="protein sequence ID" value="GBM57080.1"/>
    <property type="molecule type" value="Genomic_DNA"/>
</dbReference>
<gene>
    <name evidence="1" type="ORF">AVEN_261422_1</name>
</gene>
<name>A0A4Y2GTJ0_ARAVE</name>
<organism evidence="1 2">
    <name type="scientific">Araneus ventricosus</name>
    <name type="common">Orbweaver spider</name>
    <name type="synonym">Epeira ventricosa</name>
    <dbReference type="NCBI Taxonomy" id="182803"/>
    <lineage>
        <taxon>Eukaryota</taxon>
        <taxon>Metazoa</taxon>
        <taxon>Ecdysozoa</taxon>
        <taxon>Arthropoda</taxon>
        <taxon>Chelicerata</taxon>
        <taxon>Arachnida</taxon>
        <taxon>Araneae</taxon>
        <taxon>Araneomorphae</taxon>
        <taxon>Entelegynae</taxon>
        <taxon>Araneoidea</taxon>
        <taxon>Araneidae</taxon>
        <taxon>Araneus</taxon>
    </lineage>
</organism>
<reference evidence="1 2" key="1">
    <citation type="journal article" date="2019" name="Sci. Rep.">
        <title>Orb-weaving spider Araneus ventricosus genome elucidates the spidroin gene catalogue.</title>
        <authorList>
            <person name="Kono N."/>
            <person name="Nakamura H."/>
            <person name="Ohtoshi R."/>
            <person name="Moran D.A.P."/>
            <person name="Shinohara A."/>
            <person name="Yoshida Y."/>
            <person name="Fujiwara M."/>
            <person name="Mori M."/>
            <person name="Tomita M."/>
            <person name="Arakawa K."/>
        </authorList>
    </citation>
    <scope>NUCLEOTIDE SEQUENCE [LARGE SCALE GENOMIC DNA]</scope>
</reference>
<comment type="caution">
    <text evidence="1">The sequence shown here is derived from an EMBL/GenBank/DDBJ whole genome shotgun (WGS) entry which is preliminary data.</text>
</comment>
<dbReference type="AlphaFoldDB" id="A0A4Y2GTJ0"/>
<evidence type="ECO:0000313" key="2">
    <source>
        <dbReference type="Proteomes" id="UP000499080"/>
    </source>
</evidence>
<sequence length="104" mass="11437">MKRHNDLRLRRAESTSLQRAAGFNYTPPFYDQSQNCSMSIMAIEDNGAATSTSDLSLPGPSKSIADEQTEEVRADLKNNSSKISILIEDSAKTTASQDILEEIL</sequence>